<reference evidence="1" key="3">
    <citation type="submission" date="2025-09" db="UniProtKB">
        <authorList>
            <consortium name="Ensembl"/>
        </authorList>
    </citation>
    <scope>IDENTIFICATION</scope>
</reference>
<name>A0A8I5MZB1_PAPAN</name>
<evidence type="ECO:0000313" key="1">
    <source>
        <dbReference type="Ensembl" id="ENSPANP00000051466.1"/>
    </source>
</evidence>
<dbReference type="AlphaFoldDB" id="A0A8I5MZB1"/>
<keyword evidence="2" id="KW-1185">Reference proteome</keyword>
<organism evidence="1 2">
    <name type="scientific">Papio anubis</name>
    <name type="common">Olive baboon</name>
    <dbReference type="NCBI Taxonomy" id="9555"/>
    <lineage>
        <taxon>Eukaryota</taxon>
        <taxon>Metazoa</taxon>
        <taxon>Chordata</taxon>
        <taxon>Craniata</taxon>
        <taxon>Vertebrata</taxon>
        <taxon>Euteleostomi</taxon>
        <taxon>Mammalia</taxon>
        <taxon>Eutheria</taxon>
        <taxon>Euarchontoglires</taxon>
        <taxon>Primates</taxon>
        <taxon>Haplorrhini</taxon>
        <taxon>Catarrhini</taxon>
        <taxon>Cercopithecidae</taxon>
        <taxon>Cercopithecinae</taxon>
        <taxon>Papio</taxon>
    </lineage>
</organism>
<proteinExistence type="predicted"/>
<dbReference type="Proteomes" id="UP000028761">
    <property type="component" value="Chromosome X"/>
</dbReference>
<sequence>MYICICLPLIAISSCRLQSTHDLSSSLSHRVYASFFFFFLDGVLLCRQAGMQWRDLGSLQPPPPGFKGFSCLSLPSSWDYSRAPPCPANFCIFSRDGVSPCWPGWSQSLDLVICPPQPPKVLGLQA</sequence>
<reference evidence="1 2" key="1">
    <citation type="submission" date="2012-03" db="EMBL/GenBank/DDBJ databases">
        <title>Whole Genome Assembly of Papio anubis.</title>
        <authorList>
            <person name="Liu Y.L."/>
            <person name="Abraham K.A."/>
            <person name="Akbar H.A."/>
            <person name="Ali S.A."/>
            <person name="Anosike U.A."/>
            <person name="Aqrawi P.A."/>
            <person name="Arias F.A."/>
            <person name="Attaway T.A."/>
            <person name="Awwad R.A."/>
            <person name="Babu C.B."/>
            <person name="Bandaranaike D.B."/>
            <person name="Battles P.B."/>
            <person name="Bell A.B."/>
            <person name="Beltran B.B."/>
            <person name="Berhane-Mersha D.B."/>
            <person name="Bess C.B."/>
            <person name="Bickham C.B."/>
            <person name="Bolden T.B."/>
            <person name="Carter K.C."/>
            <person name="Chau D.C."/>
            <person name="Chavez A.C."/>
            <person name="Clerc-Blankenburg K.C."/>
            <person name="Coyle M.C."/>
            <person name="Dao M.D."/>
            <person name="Davila M.L.D."/>
            <person name="Davy-Carroll L.D."/>
            <person name="Denson S.D."/>
            <person name="Dinh H.D."/>
            <person name="Fernandez S.F."/>
            <person name="Fernando P.F."/>
            <person name="Forbes L.F."/>
            <person name="Francis C.F."/>
            <person name="Francisco L.F."/>
            <person name="Fu Q.F."/>
            <person name="Garcia-Iii R.G."/>
            <person name="Garrett T.G."/>
            <person name="Gross S.G."/>
            <person name="Gubbala S.G."/>
            <person name="Hirani K.H."/>
            <person name="Hogues M.H."/>
            <person name="Hollins B.H."/>
            <person name="Jackson L.J."/>
            <person name="Javaid M.J."/>
            <person name="Jhangiani S.J."/>
            <person name="Johnson A.J."/>
            <person name="Johnson B.J."/>
            <person name="Jones J.J."/>
            <person name="Joshi V.J."/>
            <person name="Kalu J.K."/>
            <person name="Khan N.K."/>
            <person name="Korchina V.K."/>
            <person name="Kovar C.K."/>
            <person name="Lago L.L."/>
            <person name="Lara F.L."/>
            <person name="Le T.-K.L."/>
            <person name="Lee S.L."/>
            <person name="Legall-Iii F.L."/>
            <person name="Lemon S.L."/>
            <person name="Liu J.L."/>
            <person name="Liu Y.-S.L."/>
            <person name="Liyanage D.L."/>
            <person name="Lopez J.L."/>
            <person name="Lorensuhewa L.L."/>
            <person name="Mata R.M."/>
            <person name="Mathew T.M."/>
            <person name="Mercado C.M."/>
            <person name="Mercado I.M."/>
            <person name="Morales K.M."/>
            <person name="Morgan M.M."/>
            <person name="Munidasa M.M."/>
            <person name="Ngo D.N."/>
            <person name="Nguyen L.N."/>
            <person name="Nguyen T.N."/>
            <person name="Nguyen N.N."/>
            <person name="Obregon M.O."/>
            <person name="Okwuonu G.O."/>
            <person name="Ongeri F.O."/>
            <person name="Onwere C.O."/>
            <person name="Osifeso I.O."/>
            <person name="Parra A.P."/>
            <person name="Patil S.P."/>
            <person name="Perez A.P."/>
            <person name="Perez Y.P."/>
            <person name="Pham C.P."/>
            <person name="Pu L.-L.P."/>
            <person name="Puazo M.P."/>
            <person name="Quiroz J.Q."/>
            <person name="Rouhana J.R."/>
            <person name="Ruiz M.R."/>
            <person name="Ruiz S.-J.R."/>
            <person name="Saada N.S."/>
            <person name="Santibanez J.S."/>
            <person name="Scheel M.S."/>
            <person name="Schneider B.S."/>
            <person name="Simmons D.S."/>
            <person name="Sisson I.S."/>
            <person name="Tang L.-Y.T."/>
            <person name="Thornton R.T."/>
            <person name="Tisius J.T."/>
            <person name="Toledanes G.T."/>
            <person name="Trejos Z.T."/>
            <person name="Usmani K.U."/>
            <person name="Varghese R.V."/>
            <person name="Vattathil S.V."/>
            <person name="Vee V.V."/>
            <person name="Walker D.W."/>
            <person name="Weissenberger G.W."/>
            <person name="White C.W."/>
            <person name="Williams A.W."/>
            <person name="Woodworth J.W."/>
            <person name="Wright R.W."/>
            <person name="Zhu Y.Z."/>
            <person name="Han Y.H."/>
            <person name="Newsham I.N."/>
            <person name="Nazareth L.N."/>
            <person name="Worley K.W."/>
            <person name="Muzny D.M."/>
            <person name="Rogers J.R."/>
            <person name="Gibbs R.G."/>
        </authorList>
    </citation>
    <scope>NUCLEOTIDE SEQUENCE [LARGE SCALE GENOMIC DNA]</scope>
</reference>
<reference evidence="1" key="2">
    <citation type="submission" date="2025-08" db="UniProtKB">
        <authorList>
            <consortium name="Ensembl"/>
        </authorList>
    </citation>
    <scope>IDENTIFICATION</scope>
</reference>
<accession>A0A8I5MZB1</accession>
<dbReference type="OMA" id="CCHAGVQ"/>
<dbReference type="GeneTree" id="ENSGT00940000161627"/>
<dbReference type="PANTHER" id="PTHR46254:SF6">
    <property type="entry name" value="HIGH MOBILITY GROUP AT-HOOK 2"/>
    <property type="match status" value="1"/>
</dbReference>
<evidence type="ECO:0000313" key="2">
    <source>
        <dbReference type="Proteomes" id="UP000028761"/>
    </source>
</evidence>
<protein>
    <submittedName>
        <fullName evidence="1">Uncharacterized protein</fullName>
    </submittedName>
</protein>
<dbReference type="PANTHER" id="PTHR46254">
    <property type="entry name" value="PROTEIN GVQW1-RELATED"/>
    <property type="match status" value="1"/>
</dbReference>
<dbReference type="Ensembl" id="ENSPANT00000066399.1">
    <property type="protein sequence ID" value="ENSPANP00000051466.1"/>
    <property type="gene ID" value="ENSPANG00000037680.1"/>
</dbReference>